<accession>A0A286GAE5</accession>
<dbReference type="Gene3D" id="3.40.190.10">
    <property type="entry name" value="Periplasmic binding protein-like II"/>
    <property type="match status" value="2"/>
</dbReference>
<dbReference type="GO" id="GO:0016020">
    <property type="term" value="C:membrane"/>
    <property type="evidence" value="ECO:0007669"/>
    <property type="project" value="InterPro"/>
</dbReference>
<evidence type="ECO:0000259" key="2">
    <source>
        <dbReference type="Pfam" id="PF00497"/>
    </source>
</evidence>
<evidence type="ECO:0000313" key="4">
    <source>
        <dbReference type="EMBL" id="SOD92226.1"/>
    </source>
</evidence>
<gene>
    <name evidence="4" type="ORF">SAMN06269250_3868</name>
</gene>
<dbReference type="AlphaFoldDB" id="A0A286GAE5"/>
<dbReference type="PANTHER" id="PTHR34220">
    <property type="entry name" value="SENSOR HISTIDINE KINASE YPDA"/>
    <property type="match status" value="1"/>
</dbReference>
<evidence type="ECO:0000259" key="3">
    <source>
        <dbReference type="Pfam" id="PF06580"/>
    </source>
</evidence>
<evidence type="ECO:0000256" key="1">
    <source>
        <dbReference type="SAM" id="Coils"/>
    </source>
</evidence>
<keyword evidence="5" id="KW-1185">Reference proteome</keyword>
<feature type="domain" description="Solute-binding protein family 3/N-terminal" evidence="2">
    <location>
        <begin position="50"/>
        <end position="247"/>
    </location>
</feature>
<name>A0A286GAE5_9BACT</name>
<organism evidence="4 5">
    <name type="scientific">Spirosoma fluviale</name>
    <dbReference type="NCBI Taxonomy" id="1597977"/>
    <lineage>
        <taxon>Bacteria</taxon>
        <taxon>Pseudomonadati</taxon>
        <taxon>Bacteroidota</taxon>
        <taxon>Cytophagia</taxon>
        <taxon>Cytophagales</taxon>
        <taxon>Cytophagaceae</taxon>
        <taxon>Spirosoma</taxon>
    </lineage>
</organism>
<feature type="domain" description="Signal transduction histidine kinase internal region" evidence="3">
    <location>
        <begin position="377"/>
        <end position="456"/>
    </location>
</feature>
<reference evidence="5" key="1">
    <citation type="submission" date="2017-09" db="EMBL/GenBank/DDBJ databases">
        <authorList>
            <person name="Varghese N."/>
            <person name="Submissions S."/>
        </authorList>
    </citation>
    <scope>NUCLEOTIDE SEQUENCE [LARGE SCALE GENOMIC DNA]</scope>
    <source>
        <strain evidence="5">DSM 29961</strain>
    </source>
</reference>
<protein>
    <submittedName>
        <fullName evidence="4">Extracellular solute-binding protein, family 3</fullName>
    </submittedName>
</protein>
<dbReference type="SUPFAM" id="SSF55874">
    <property type="entry name" value="ATPase domain of HSP90 chaperone/DNA topoisomerase II/histidine kinase"/>
    <property type="match status" value="1"/>
</dbReference>
<proteinExistence type="predicted"/>
<dbReference type="Proteomes" id="UP000219452">
    <property type="component" value="Unassembled WGS sequence"/>
</dbReference>
<dbReference type="RefSeq" id="WP_097127531.1">
    <property type="nucleotide sequence ID" value="NZ_OCNH01000003.1"/>
</dbReference>
<evidence type="ECO:0000313" key="5">
    <source>
        <dbReference type="Proteomes" id="UP000219452"/>
    </source>
</evidence>
<dbReference type="Pfam" id="PF06580">
    <property type="entry name" value="His_kinase"/>
    <property type="match status" value="1"/>
</dbReference>
<dbReference type="InterPro" id="IPR001638">
    <property type="entry name" value="Solute-binding_3/MltF_N"/>
</dbReference>
<feature type="coiled-coil region" evidence="1">
    <location>
        <begin position="348"/>
        <end position="382"/>
    </location>
</feature>
<dbReference type="SUPFAM" id="SSF53850">
    <property type="entry name" value="Periplasmic binding protein-like II"/>
    <property type="match status" value="1"/>
</dbReference>
<dbReference type="InterPro" id="IPR036890">
    <property type="entry name" value="HATPase_C_sf"/>
</dbReference>
<dbReference type="InterPro" id="IPR050640">
    <property type="entry name" value="Bact_2-comp_sensor_kinase"/>
</dbReference>
<sequence length="591" mass="67057">MSYYWKLICGSLILILWWQTTCGQGTPILRGDSWAQVQQQRGGVITIVWDEVAPYAYRDSTGRLVGIEVELLESFGRFVRKQYGYDLRLEWVNGGSFNKTYRYVQTSPNPGVFGLAYFSITPERLRQVQFTPAYMPDLNVLVTHPDAPTYASPGEFIHDLPTMTAYTMSNTTMAQDVDSLRRTFHPNLPVRTVTDDYAVLDRIRLDRHGFGYVPLSLYLYARQQGLTLKRQSVLLSERIGFAAIYPLKSDWNEPMDAYARALGAADITNEIVKRYLGTTLAGVVFDAPERPSRYAMELLSLQKELVTQRLISTALEVQTQKTQRSLAVLGLFLLVTVAVSLYVRTVNKQKINQQLAQQNTLIRQQRDEIERVSRQLKLKMLQAQLNPHFIFNSLNAIQYFIMLNEKRNSLAYVAAFSRFMRQLLTTASQPSVSVRQEVQLLDQYLTLEKMRFANKFDFSITTDTAPDSALSAVYIPTLFVHPFVENALYHGIMNRPNGGGMLQIQFGDDPSGVRVTLTDNGVQRSAMPVVNGRQTTTDLTPHWESVQERLALFNVQTNRPIRVETSALMTTNGTATGMQTILYLPVMTESN</sequence>
<keyword evidence="1" id="KW-0175">Coiled coil</keyword>
<dbReference type="InterPro" id="IPR010559">
    <property type="entry name" value="Sig_transdc_His_kin_internal"/>
</dbReference>
<dbReference type="GO" id="GO:0000155">
    <property type="term" value="F:phosphorelay sensor kinase activity"/>
    <property type="evidence" value="ECO:0007669"/>
    <property type="project" value="InterPro"/>
</dbReference>
<dbReference type="Pfam" id="PF00497">
    <property type="entry name" value="SBP_bac_3"/>
    <property type="match status" value="1"/>
</dbReference>
<dbReference type="EMBL" id="OCNH01000003">
    <property type="protein sequence ID" value="SOD92226.1"/>
    <property type="molecule type" value="Genomic_DNA"/>
</dbReference>
<dbReference type="PANTHER" id="PTHR34220:SF7">
    <property type="entry name" value="SENSOR HISTIDINE KINASE YPDA"/>
    <property type="match status" value="1"/>
</dbReference>
<dbReference type="OrthoDB" id="973690at2"/>